<sequence>MRKVLHDLEERERGVKKTVLADRYEKVLNVFWRGGLKVYSVERLRGIFLEFGGVEDVLIVYSKMERISSAHVVMMTKDVAIASMDNVCGDILNPLFVSPLKARVCEFWNN</sequence>
<dbReference type="Gene3D" id="3.30.70.330">
    <property type="match status" value="1"/>
</dbReference>
<dbReference type="EMBL" id="JBBNAE010000009">
    <property type="protein sequence ID" value="KAK9096071.1"/>
    <property type="molecule type" value="Genomic_DNA"/>
</dbReference>
<gene>
    <name evidence="1" type="ORF">Sjap_021568</name>
</gene>
<accession>A0AAP0EMP7</accession>
<protein>
    <submittedName>
        <fullName evidence="1">Uncharacterized protein</fullName>
    </submittedName>
</protein>
<name>A0AAP0EMP7_9MAGN</name>
<dbReference type="AlphaFoldDB" id="A0AAP0EMP7"/>
<dbReference type="InterPro" id="IPR012677">
    <property type="entry name" value="Nucleotide-bd_a/b_plait_sf"/>
</dbReference>
<proteinExistence type="predicted"/>
<evidence type="ECO:0000313" key="1">
    <source>
        <dbReference type="EMBL" id="KAK9096071.1"/>
    </source>
</evidence>
<dbReference type="Proteomes" id="UP001417504">
    <property type="component" value="Unassembled WGS sequence"/>
</dbReference>
<reference evidence="1 2" key="1">
    <citation type="submission" date="2024-01" db="EMBL/GenBank/DDBJ databases">
        <title>Genome assemblies of Stephania.</title>
        <authorList>
            <person name="Yang L."/>
        </authorList>
    </citation>
    <scope>NUCLEOTIDE SEQUENCE [LARGE SCALE GENOMIC DNA]</scope>
    <source>
        <strain evidence="1">QJT</strain>
        <tissue evidence="1">Leaf</tissue>
    </source>
</reference>
<comment type="caution">
    <text evidence="1">The sequence shown here is derived from an EMBL/GenBank/DDBJ whole genome shotgun (WGS) entry which is preliminary data.</text>
</comment>
<keyword evidence="2" id="KW-1185">Reference proteome</keyword>
<evidence type="ECO:0000313" key="2">
    <source>
        <dbReference type="Proteomes" id="UP001417504"/>
    </source>
</evidence>
<dbReference type="PANTHER" id="PTHR45098:SF1">
    <property type="entry name" value="DNAJ DOMAIN CONTAINING PROTEIN, EXPRESSED"/>
    <property type="match status" value="1"/>
</dbReference>
<dbReference type="PANTHER" id="PTHR45098">
    <property type="entry name" value="DNAJ DOMAIN CONTAINING PROTEIN, EXPRESSED"/>
    <property type="match status" value="1"/>
</dbReference>
<organism evidence="1 2">
    <name type="scientific">Stephania japonica</name>
    <dbReference type="NCBI Taxonomy" id="461633"/>
    <lineage>
        <taxon>Eukaryota</taxon>
        <taxon>Viridiplantae</taxon>
        <taxon>Streptophyta</taxon>
        <taxon>Embryophyta</taxon>
        <taxon>Tracheophyta</taxon>
        <taxon>Spermatophyta</taxon>
        <taxon>Magnoliopsida</taxon>
        <taxon>Ranunculales</taxon>
        <taxon>Menispermaceae</taxon>
        <taxon>Menispermoideae</taxon>
        <taxon>Cissampelideae</taxon>
        <taxon>Stephania</taxon>
    </lineage>
</organism>